<proteinExistence type="predicted"/>
<dbReference type="SMART" id="SM00790">
    <property type="entry name" value="AFOR_N"/>
    <property type="match status" value="1"/>
</dbReference>
<name>A0A1F4USF3_UNCKA</name>
<gene>
    <name evidence="2" type="ORF">A2886_01405</name>
</gene>
<evidence type="ECO:0000313" key="3">
    <source>
        <dbReference type="Proteomes" id="UP000176608"/>
    </source>
</evidence>
<comment type="caution">
    <text evidence="2">The sequence shown here is derived from an EMBL/GenBank/DDBJ whole genome shotgun (WGS) entry which is preliminary data.</text>
</comment>
<sequence>MSSLAKKVLYIDLSRQEFEVKSHPDMNEFIGGVGLGAKLALDFGGDDFLIFSTGPLNGFFPFASKTSVLFRDGGKIQDTYLGGSLSTRLRFTGLDAIFIHGVAKEPMVLDIVDEKVSFKPVGEDVGSLGLPGKRSVLDLDENRASLDAYFEGPNNILHKILIQKNLKAMIITGSKTFDIPDRERYEELYAKILARTEDLTVEKSGKPSCSGCPMGCLYSKTGELGGDILVHSLVACTFAEKIYSDTSMVFSCLNVLGYGYTHEEIENFPKLVYDVLSKLDVGTTSHI</sequence>
<dbReference type="InterPro" id="IPR013983">
    <property type="entry name" value="Ald_Fedxn_OxRdtase_N"/>
</dbReference>
<dbReference type="SUPFAM" id="SSF56228">
    <property type="entry name" value="Aldehyde ferredoxin oxidoreductase, N-terminal domain"/>
    <property type="match status" value="1"/>
</dbReference>
<dbReference type="STRING" id="1802617.A2886_01405"/>
<accession>A0A1F4USF3</accession>
<dbReference type="PANTHER" id="PTHR30038:SF8">
    <property type="entry name" value="ALDEHYDE FERREDOXIN OXIDOREDUCTASE"/>
    <property type="match status" value="1"/>
</dbReference>
<dbReference type="PANTHER" id="PTHR30038">
    <property type="entry name" value="ALDEHYDE FERREDOXIN OXIDOREDUCTASE"/>
    <property type="match status" value="1"/>
</dbReference>
<dbReference type="GO" id="GO:0051536">
    <property type="term" value="F:iron-sulfur cluster binding"/>
    <property type="evidence" value="ECO:0007669"/>
    <property type="project" value="InterPro"/>
</dbReference>
<dbReference type="Proteomes" id="UP000176608">
    <property type="component" value="Unassembled WGS sequence"/>
</dbReference>
<dbReference type="EMBL" id="MEVA01000001">
    <property type="protein sequence ID" value="OGC47897.1"/>
    <property type="molecule type" value="Genomic_DNA"/>
</dbReference>
<evidence type="ECO:0000259" key="1">
    <source>
        <dbReference type="SMART" id="SM00790"/>
    </source>
</evidence>
<evidence type="ECO:0000313" key="2">
    <source>
        <dbReference type="EMBL" id="OGC47897.1"/>
    </source>
</evidence>
<dbReference type="Gene3D" id="3.60.9.10">
    <property type="entry name" value="Aldehyde ferredoxin oxidoreductase, N-terminal domain"/>
    <property type="match status" value="1"/>
</dbReference>
<dbReference type="AlphaFoldDB" id="A0A1F4USF3"/>
<organism evidence="2 3">
    <name type="scientific">candidate division WWE3 bacterium RIFCSPHIGHO2_01_FULL_42_13</name>
    <dbReference type="NCBI Taxonomy" id="1802617"/>
    <lineage>
        <taxon>Bacteria</taxon>
        <taxon>Katanobacteria</taxon>
    </lineage>
</organism>
<dbReference type="InterPro" id="IPR051919">
    <property type="entry name" value="W-dependent_AOR"/>
</dbReference>
<protein>
    <recommendedName>
        <fullName evidence="1">Aldehyde ferredoxin oxidoreductase N-terminal domain-containing protein</fullName>
    </recommendedName>
</protein>
<reference evidence="2 3" key="1">
    <citation type="journal article" date="2016" name="Nat. Commun.">
        <title>Thousands of microbial genomes shed light on interconnected biogeochemical processes in an aquifer system.</title>
        <authorList>
            <person name="Anantharaman K."/>
            <person name="Brown C.T."/>
            <person name="Hug L.A."/>
            <person name="Sharon I."/>
            <person name="Castelle C.J."/>
            <person name="Probst A.J."/>
            <person name="Thomas B.C."/>
            <person name="Singh A."/>
            <person name="Wilkins M.J."/>
            <person name="Karaoz U."/>
            <person name="Brodie E.L."/>
            <person name="Williams K.H."/>
            <person name="Hubbard S.S."/>
            <person name="Banfield J.F."/>
        </authorList>
    </citation>
    <scope>NUCLEOTIDE SEQUENCE [LARGE SCALE GENOMIC DNA]</scope>
</reference>
<feature type="domain" description="Aldehyde ferredoxin oxidoreductase N-terminal" evidence="1">
    <location>
        <begin position="4"/>
        <end position="175"/>
    </location>
</feature>
<dbReference type="GO" id="GO:0016625">
    <property type="term" value="F:oxidoreductase activity, acting on the aldehyde or oxo group of donors, iron-sulfur protein as acceptor"/>
    <property type="evidence" value="ECO:0007669"/>
    <property type="project" value="InterPro"/>
</dbReference>
<dbReference type="InterPro" id="IPR036503">
    <property type="entry name" value="Ald_Fedxn_OxRdtase_N_sf"/>
</dbReference>
<dbReference type="Pfam" id="PF02730">
    <property type="entry name" value="AFOR_N"/>
    <property type="match status" value="1"/>
</dbReference>